<dbReference type="InterPro" id="IPR003012">
    <property type="entry name" value="Tet_transcr_reg_TetR"/>
</dbReference>
<dbReference type="Proteomes" id="UP000215199">
    <property type="component" value="Unassembled WGS sequence"/>
</dbReference>
<dbReference type="AlphaFoldDB" id="A0A229SYY6"/>
<dbReference type="InterPro" id="IPR009057">
    <property type="entry name" value="Homeodomain-like_sf"/>
</dbReference>
<dbReference type="Pfam" id="PF02909">
    <property type="entry name" value="TetR_C_1"/>
    <property type="match status" value="1"/>
</dbReference>
<dbReference type="PANTHER" id="PTHR30055">
    <property type="entry name" value="HTH-TYPE TRANSCRIPTIONAL REGULATOR RUTR"/>
    <property type="match status" value="1"/>
</dbReference>
<evidence type="ECO:0000313" key="8">
    <source>
        <dbReference type="Proteomes" id="UP000215199"/>
    </source>
</evidence>
<evidence type="ECO:0000259" key="6">
    <source>
        <dbReference type="PROSITE" id="PS50977"/>
    </source>
</evidence>
<organism evidence="7 8">
    <name type="scientific">Amycolatopsis vastitatis</name>
    <dbReference type="NCBI Taxonomy" id="1905142"/>
    <lineage>
        <taxon>Bacteria</taxon>
        <taxon>Bacillati</taxon>
        <taxon>Actinomycetota</taxon>
        <taxon>Actinomycetes</taxon>
        <taxon>Pseudonocardiales</taxon>
        <taxon>Pseudonocardiaceae</taxon>
        <taxon>Amycolatopsis</taxon>
    </lineage>
</organism>
<evidence type="ECO:0000256" key="2">
    <source>
        <dbReference type="ARBA" id="ARBA00023015"/>
    </source>
</evidence>
<keyword evidence="8" id="KW-1185">Reference proteome</keyword>
<keyword evidence="2" id="KW-0805">Transcription regulation</keyword>
<keyword evidence="3 5" id="KW-0238">DNA-binding</keyword>
<name>A0A229SYY6_9PSEU</name>
<evidence type="ECO:0000256" key="5">
    <source>
        <dbReference type="PROSITE-ProRule" id="PRU00335"/>
    </source>
</evidence>
<dbReference type="InterPro" id="IPR001647">
    <property type="entry name" value="HTH_TetR"/>
</dbReference>
<accession>A0A229SYY6</accession>
<dbReference type="EMBL" id="NMUL01000031">
    <property type="protein sequence ID" value="OXM63709.1"/>
    <property type="molecule type" value="Genomic_DNA"/>
</dbReference>
<dbReference type="SUPFAM" id="SSF48498">
    <property type="entry name" value="Tetracyclin repressor-like, C-terminal domain"/>
    <property type="match status" value="1"/>
</dbReference>
<dbReference type="SUPFAM" id="SSF46689">
    <property type="entry name" value="Homeodomain-like"/>
    <property type="match status" value="1"/>
</dbReference>
<dbReference type="PRINTS" id="PR00400">
    <property type="entry name" value="TETREPRESSOR"/>
</dbReference>
<dbReference type="GO" id="GO:0000976">
    <property type="term" value="F:transcription cis-regulatory region binding"/>
    <property type="evidence" value="ECO:0007669"/>
    <property type="project" value="TreeGrafter"/>
</dbReference>
<feature type="domain" description="HTH tetR-type" evidence="6">
    <location>
        <begin position="40"/>
        <end position="100"/>
    </location>
</feature>
<keyword evidence="1" id="KW-0678">Repressor</keyword>
<keyword evidence="4" id="KW-0804">Transcription</keyword>
<dbReference type="GO" id="GO:0046677">
    <property type="term" value="P:response to antibiotic"/>
    <property type="evidence" value="ECO:0007669"/>
    <property type="project" value="InterPro"/>
</dbReference>
<dbReference type="GO" id="GO:0003700">
    <property type="term" value="F:DNA-binding transcription factor activity"/>
    <property type="evidence" value="ECO:0007669"/>
    <property type="project" value="TreeGrafter"/>
</dbReference>
<evidence type="ECO:0000256" key="4">
    <source>
        <dbReference type="ARBA" id="ARBA00023163"/>
    </source>
</evidence>
<protein>
    <recommendedName>
        <fullName evidence="6">HTH tetR-type domain-containing protein</fullName>
    </recommendedName>
</protein>
<dbReference type="Gene3D" id="1.10.10.60">
    <property type="entry name" value="Homeodomain-like"/>
    <property type="match status" value="1"/>
</dbReference>
<dbReference type="InterPro" id="IPR004111">
    <property type="entry name" value="Repressor_TetR_C"/>
</dbReference>
<gene>
    <name evidence="7" type="ORF">CF165_28590</name>
</gene>
<dbReference type="PANTHER" id="PTHR30055:SF151">
    <property type="entry name" value="TRANSCRIPTIONAL REGULATORY PROTEIN"/>
    <property type="match status" value="1"/>
</dbReference>
<dbReference type="InterPro" id="IPR050109">
    <property type="entry name" value="HTH-type_TetR-like_transc_reg"/>
</dbReference>
<dbReference type="PROSITE" id="PS50977">
    <property type="entry name" value="HTH_TETR_2"/>
    <property type="match status" value="1"/>
</dbReference>
<dbReference type="InterPro" id="IPR036271">
    <property type="entry name" value="Tet_transcr_reg_TetR-rel_C_sf"/>
</dbReference>
<evidence type="ECO:0000256" key="1">
    <source>
        <dbReference type="ARBA" id="ARBA00022491"/>
    </source>
</evidence>
<proteinExistence type="predicted"/>
<evidence type="ECO:0000256" key="3">
    <source>
        <dbReference type="ARBA" id="ARBA00023125"/>
    </source>
</evidence>
<evidence type="ECO:0000313" key="7">
    <source>
        <dbReference type="EMBL" id="OXM63709.1"/>
    </source>
</evidence>
<feature type="DNA-binding region" description="H-T-H motif" evidence="5">
    <location>
        <begin position="63"/>
        <end position="82"/>
    </location>
</feature>
<dbReference type="Gene3D" id="1.10.357.10">
    <property type="entry name" value="Tetracycline Repressor, domain 2"/>
    <property type="match status" value="1"/>
</dbReference>
<dbReference type="GO" id="GO:0045892">
    <property type="term" value="P:negative regulation of DNA-templated transcription"/>
    <property type="evidence" value="ECO:0007669"/>
    <property type="project" value="InterPro"/>
</dbReference>
<sequence>MEHLLAYVVPVEYNVRAAYDLRQMVAWNRVEEATRDTRTPLSYERIAQAGIRIADAEGLDAVTMRRVAKDLGAGTMSLYRYVDHRDDLLALMSDLVSAEAIAPPPTGEWRTDLSEIAHTLRRVTLRHPWMAGRILRATSFGPHTLAMAESTLTLIDGHGLSMPQLLDIWRTIVTFVRGFALAESVRAAAEPAPLDDTAGDYVRSALDSGRYPLVSRWFTNTGPSESPDEAFERRLSYVLDGISANFPL</sequence>
<reference evidence="8" key="1">
    <citation type="submission" date="2017-07" db="EMBL/GenBank/DDBJ databases">
        <title>Comparative genome mining reveals phylogenetic distribution patterns of secondary metabolites in Amycolatopsis.</title>
        <authorList>
            <person name="Adamek M."/>
            <person name="Alanjary M."/>
            <person name="Sales-Ortells H."/>
            <person name="Goodfellow M."/>
            <person name="Bull A.T."/>
            <person name="Kalinowski J."/>
            <person name="Ziemert N."/>
        </authorList>
    </citation>
    <scope>NUCLEOTIDE SEQUENCE [LARGE SCALE GENOMIC DNA]</scope>
    <source>
        <strain evidence="8">H5</strain>
    </source>
</reference>
<comment type="caution">
    <text evidence="7">The sequence shown here is derived from an EMBL/GenBank/DDBJ whole genome shotgun (WGS) entry which is preliminary data.</text>
</comment>